<feature type="region of interest" description="Disordered" evidence="1">
    <location>
        <begin position="258"/>
        <end position="308"/>
    </location>
</feature>
<reference evidence="2 3" key="1">
    <citation type="journal article" date="2019" name="Environ. Microbiol.">
        <title>At the nexus of three kingdoms: the genome of the mycorrhizal fungus Gigaspora margarita provides insights into plant, endobacterial and fungal interactions.</title>
        <authorList>
            <person name="Venice F."/>
            <person name="Ghignone S."/>
            <person name="Salvioli di Fossalunga A."/>
            <person name="Amselem J."/>
            <person name="Novero M."/>
            <person name="Xianan X."/>
            <person name="Sedzielewska Toro K."/>
            <person name="Morin E."/>
            <person name="Lipzen A."/>
            <person name="Grigoriev I.V."/>
            <person name="Henrissat B."/>
            <person name="Martin F.M."/>
            <person name="Bonfante P."/>
        </authorList>
    </citation>
    <scope>NUCLEOTIDE SEQUENCE [LARGE SCALE GENOMIC DNA]</scope>
    <source>
        <strain evidence="2 3">BEG34</strain>
    </source>
</reference>
<name>A0A8H4AQX1_GIGMA</name>
<proteinExistence type="predicted"/>
<comment type="caution">
    <text evidence="2">The sequence shown here is derived from an EMBL/GenBank/DDBJ whole genome shotgun (WGS) entry which is preliminary data.</text>
</comment>
<protein>
    <submittedName>
        <fullName evidence="2">Uncharacterized protein</fullName>
    </submittedName>
</protein>
<evidence type="ECO:0000256" key="1">
    <source>
        <dbReference type="SAM" id="MobiDB-lite"/>
    </source>
</evidence>
<sequence>MSSVFTAFCFIKTISGNNKFVTGTALYRIDEDNEFREITYKGFTGTAETLISDFEKNLIVLIIGRYIYQDNIEYVCLVQTIPVFSFHNGSACTPNDLPYAFPLLMYSAPTITNSYKANDNVGRQSFMLSKKLYNPVTGQKAINSDVIVSYTNSYPSNESQSSSLIMNAKLKTHKELNSQLDLIEEQYSTRGSRAFKRRKGLTPFASATTIPTSPLSATNTSTLTFLPHLLTHPLLHLPLLLQALLSFTSTSAPATANSSISTSTTICSPMPNPPNIDPSNRVSQILENEPTPQNSSNNLPNANNKLNE</sequence>
<keyword evidence="3" id="KW-1185">Reference proteome</keyword>
<dbReference type="Proteomes" id="UP000439903">
    <property type="component" value="Unassembled WGS sequence"/>
</dbReference>
<dbReference type="EMBL" id="WTPW01000312">
    <property type="protein sequence ID" value="KAF0524632.1"/>
    <property type="molecule type" value="Genomic_DNA"/>
</dbReference>
<feature type="compositionally biased region" description="Low complexity" evidence="1">
    <location>
        <begin position="294"/>
        <end position="308"/>
    </location>
</feature>
<accession>A0A8H4AQX1</accession>
<dbReference type="AlphaFoldDB" id="A0A8H4AQX1"/>
<feature type="compositionally biased region" description="Polar residues" evidence="1">
    <location>
        <begin position="277"/>
        <end position="293"/>
    </location>
</feature>
<evidence type="ECO:0000313" key="3">
    <source>
        <dbReference type="Proteomes" id="UP000439903"/>
    </source>
</evidence>
<dbReference type="OrthoDB" id="2402625at2759"/>
<organism evidence="2 3">
    <name type="scientific">Gigaspora margarita</name>
    <dbReference type="NCBI Taxonomy" id="4874"/>
    <lineage>
        <taxon>Eukaryota</taxon>
        <taxon>Fungi</taxon>
        <taxon>Fungi incertae sedis</taxon>
        <taxon>Mucoromycota</taxon>
        <taxon>Glomeromycotina</taxon>
        <taxon>Glomeromycetes</taxon>
        <taxon>Diversisporales</taxon>
        <taxon>Gigasporaceae</taxon>
        <taxon>Gigaspora</taxon>
    </lineage>
</organism>
<evidence type="ECO:0000313" key="2">
    <source>
        <dbReference type="EMBL" id="KAF0524632.1"/>
    </source>
</evidence>
<gene>
    <name evidence="2" type="ORF">F8M41_015086</name>
</gene>